<accession>A0A0F9DIQ7</accession>
<name>A0A0F9DIQ7_9ZZZZ</name>
<organism evidence="1">
    <name type="scientific">marine sediment metagenome</name>
    <dbReference type="NCBI Taxonomy" id="412755"/>
    <lineage>
        <taxon>unclassified sequences</taxon>
        <taxon>metagenomes</taxon>
        <taxon>ecological metagenomes</taxon>
    </lineage>
</organism>
<dbReference type="EMBL" id="LAZR01031458">
    <property type="protein sequence ID" value="KKL53696.1"/>
    <property type="molecule type" value="Genomic_DNA"/>
</dbReference>
<sequence length="85" mass="9918">SKLSFTGEDMINNSQEGRKIPLREILKYFESRGFPNKYVVMYCKYGKKKVDAKIDKMARKGYIEYGITARSGWLTEKGKQKLEDL</sequence>
<gene>
    <name evidence="1" type="ORF">LCGC14_2272900</name>
</gene>
<protein>
    <submittedName>
        <fullName evidence="1">Uncharacterized protein</fullName>
    </submittedName>
</protein>
<comment type="caution">
    <text evidence="1">The sequence shown here is derived from an EMBL/GenBank/DDBJ whole genome shotgun (WGS) entry which is preliminary data.</text>
</comment>
<proteinExistence type="predicted"/>
<dbReference type="AlphaFoldDB" id="A0A0F9DIQ7"/>
<feature type="non-terminal residue" evidence="1">
    <location>
        <position position="1"/>
    </location>
</feature>
<evidence type="ECO:0000313" key="1">
    <source>
        <dbReference type="EMBL" id="KKL53696.1"/>
    </source>
</evidence>
<reference evidence="1" key="1">
    <citation type="journal article" date="2015" name="Nature">
        <title>Complex archaea that bridge the gap between prokaryotes and eukaryotes.</title>
        <authorList>
            <person name="Spang A."/>
            <person name="Saw J.H."/>
            <person name="Jorgensen S.L."/>
            <person name="Zaremba-Niedzwiedzka K."/>
            <person name="Martijn J."/>
            <person name="Lind A.E."/>
            <person name="van Eijk R."/>
            <person name="Schleper C."/>
            <person name="Guy L."/>
            <person name="Ettema T.J."/>
        </authorList>
    </citation>
    <scope>NUCLEOTIDE SEQUENCE</scope>
</reference>